<evidence type="ECO:0000313" key="7">
    <source>
        <dbReference type="EMBL" id="CAL1241467.1"/>
    </source>
</evidence>
<dbReference type="SMART" id="SM00900">
    <property type="entry name" value="FMN_bind"/>
    <property type="match status" value="1"/>
</dbReference>
<dbReference type="InterPro" id="IPR010209">
    <property type="entry name" value="Ion_transpt_RnfG/RsxG"/>
</dbReference>
<evidence type="ECO:0000259" key="6">
    <source>
        <dbReference type="SMART" id="SM00900"/>
    </source>
</evidence>
<sequence>MPFAFPGVPGNRYRHGLCNVLMSKLKPVAIKVLGLLLLLAAATSRGTIYYSKDEAFELAFGPGSEVETIPAFLTEEQAAAVERTARVKLDGRLFTFYVGKRQGQVLGYAALESHTVRTQPETLLIVLSPTGELVRTEVLAFHEPPEYQPPARWFERLYRHPLQDLQLDRGIDGISGATLSSRAALDSIRKVMAIYSIALREGG</sequence>
<name>A0ABM9NLF9_9GAMM</name>
<feature type="domain" description="FMN-binding" evidence="6">
    <location>
        <begin position="107"/>
        <end position="195"/>
    </location>
</feature>
<keyword evidence="2" id="KW-0597">Phosphoprotein</keyword>
<evidence type="ECO:0000256" key="3">
    <source>
        <dbReference type="ARBA" id="ARBA00022630"/>
    </source>
</evidence>
<keyword evidence="3" id="KW-0285">Flavoprotein</keyword>
<evidence type="ECO:0000256" key="2">
    <source>
        <dbReference type="ARBA" id="ARBA00022553"/>
    </source>
</evidence>
<accession>A0ABM9NLF9</accession>
<dbReference type="PANTHER" id="PTHR36118">
    <property type="entry name" value="ION-TRANSLOCATING OXIDOREDUCTASE COMPLEX SUBUNIT G"/>
    <property type="match status" value="1"/>
</dbReference>
<dbReference type="EMBL" id="OZ026884">
    <property type="protein sequence ID" value="CAL1241467.1"/>
    <property type="molecule type" value="Genomic_DNA"/>
</dbReference>
<protein>
    <submittedName>
        <fullName evidence="7">FMN-binding domain-containing protein</fullName>
    </submittedName>
</protein>
<keyword evidence="5" id="KW-0249">Electron transport</keyword>
<evidence type="ECO:0000256" key="1">
    <source>
        <dbReference type="ARBA" id="ARBA00022448"/>
    </source>
</evidence>
<dbReference type="Pfam" id="PF04205">
    <property type="entry name" value="FMN_bind"/>
    <property type="match status" value="1"/>
</dbReference>
<keyword evidence="4" id="KW-0288">FMN</keyword>
<keyword evidence="1" id="KW-0813">Transport</keyword>
<keyword evidence="8" id="KW-1185">Reference proteome</keyword>
<reference evidence="7 8" key="1">
    <citation type="submission" date="2024-04" db="EMBL/GenBank/DDBJ databases">
        <authorList>
            <person name="Cremers G."/>
        </authorList>
    </citation>
    <scope>NUCLEOTIDE SEQUENCE [LARGE SCALE GENOMIC DNA]</scope>
    <source>
        <strain evidence="7">MeCH1-AG</strain>
    </source>
</reference>
<dbReference type="PANTHER" id="PTHR36118:SF1">
    <property type="entry name" value="ION-TRANSLOCATING OXIDOREDUCTASE COMPLEX SUBUNIT G"/>
    <property type="match status" value="1"/>
</dbReference>
<evidence type="ECO:0000256" key="5">
    <source>
        <dbReference type="ARBA" id="ARBA00022982"/>
    </source>
</evidence>
<proteinExistence type="predicted"/>
<gene>
    <name evidence="7" type="ORF">MECH1_V1_2691</name>
</gene>
<evidence type="ECO:0000313" key="8">
    <source>
        <dbReference type="Proteomes" id="UP001497493"/>
    </source>
</evidence>
<organism evidence="7 8">
    <name type="scientific">Candidatus Methylocalor cossyra</name>
    <dbReference type="NCBI Taxonomy" id="3108543"/>
    <lineage>
        <taxon>Bacteria</taxon>
        <taxon>Pseudomonadati</taxon>
        <taxon>Pseudomonadota</taxon>
        <taxon>Gammaproteobacteria</taxon>
        <taxon>Methylococcales</taxon>
        <taxon>Methylococcaceae</taxon>
        <taxon>Candidatus Methylocalor</taxon>
    </lineage>
</organism>
<dbReference type="Proteomes" id="UP001497493">
    <property type="component" value="Chromosome"/>
</dbReference>
<evidence type="ECO:0000256" key="4">
    <source>
        <dbReference type="ARBA" id="ARBA00022643"/>
    </source>
</evidence>
<dbReference type="InterPro" id="IPR007329">
    <property type="entry name" value="FMN-bd"/>
</dbReference>